<name>A0A6M0JW16_9GAMM</name>
<proteinExistence type="predicted"/>
<evidence type="ECO:0000313" key="4">
    <source>
        <dbReference type="EMBL" id="NEV61732.1"/>
    </source>
</evidence>
<dbReference type="AlphaFoldDB" id="A0A6M0JW16"/>
<dbReference type="InterPro" id="IPR027304">
    <property type="entry name" value="Trigger_fact/SurA_dom_sf"/>
</dbReference>
<dbReference type="Pfam" id="PF00639">
    <property type="entry name" value="Rotamase"/>
    <property type="match status" value="1"/>
</dbReference>
<dbReference type="InterPro" id="IPR014282">
    <property type="entry name" value="Nitrogen_fix_NifM"/>
</dbReference>
<evidence type="ECO:0000259" key="3">
    <source>
        <dbReference type="PROSITE" id="PS50198"/>
    </source>
</evidence>
<dbReference type="Proteomes" id="UP000483379">
    <property type="component" value="Unassembled WGS sequence"/>
</dbReference>
<dbReference type="SUPFAM" id="SSF54534">
    <property type="entry name" value="FKBP-like"/>
    <property type="match status" value="1"/>
</dbReference>
<dbReference type="InterPro" id="IPR000297">
    <property type="entry name" value="PPIase_PpiC"/>
</dbReference>
<keyword evidence="1" id="KW-0732">Signal</keyword>
<dbReference type="NCBIfam" id="TIGR02933">
    <property type="entry name" value="nifM_nitrog"/>
    <property type="match status" value="1"/>
</dbReference>
<keyword evidence="5" id="KW-1185">Reference proteome</keyword>
<feature type="domain" description="PpiC" evidence="3">
    <location>
        <begin position="146"/>
        <end position="248"/>
    </location>
</feature>
<organism evidence="4 5">
    <name type="scientific">Thiorhodococcus minor</name>
    <dbReference type="NCBI Taxonomy" id="57489"/>
    <lineage>
        <taxon>Bacteria</taxon>
        <taxon>Pseudomonadati</taxon>
        <taxon>Pseudomonadota</taxon>
        <taxon>Gammaproteobacteria</taxon>
        <taxon>Chromatiales</taxon>
        <taxon>Chromatiaceae</taxon>
        <taxon>Thiorhodococcus</taxon>
    </lineage>
</organism>
<protein>
    <submittedName>
        <fullName evidence="4">Nitrogen fixation protein NifM</fullName>
    </submittedName>
</protein>
<gene>
    <name evidence="4" type="primary">nifM</name>
    <name evidence="4" type="ORF">G3446_07485</name>
</gene>
<dbReference type="PROSITE" id="PS50198">
    <property type="entry name" value="PPIC_PPIASE_2"/>
    <property type="match status" value="1"/>
</dbReference>
<evidence type="ECO:0000256" key="1">
    <source>
        <dbReference type="ARBA" id="ARBA00022729"/>
    </source>
</evidence>
<dbReference type="EMBL" id="JAAIJQ010000016">
    <property type="protein sequence ID" value="NEV61732.1"/>
    <property type="molecule type" value="Genomic_DNA"/>
</dbReference>
<dbReference type="InterPro" id="IPR050280">
    <property type="entry name" value="OMP_Chaperone_SurA"/>
</dbReference>
<dbReference type="Gene3D" id="3.10.50.40">
    <property type="match status" value="1"/>
</dbReference>
<dbReference type="PANTHER" id="PTHR47637">
    <property type="entry name" value="CHAPERONE SURA"/>
    <property type="match status" value="1"/>
</dbReference>
<dbReference type="InterPro" id="IPR046357">
    <property type="entry name" value="PPIase_dom_sf"/>
</dbReference>
<keyword evidence="2" id="KW-0413">Isomerase</keyword>
<reference evidence="4 5" key="1">
    <citation type="submission" date="2020-02" db="EMBL/GenBank/DDBJ databases">
        <title>Genome sequences of Thiorhodococcus mannitoliphagus and Thiorhodococcus minor, purple sulfur photosynthetic bacteria in the gammaproteobacterial family, Chromatiaceae.</title>
        <authorList>
            <person name="Aviles F.A."/>
            <person name="Meyer T.E."/>
            <person name="Kyndt J.A."/>
        </authorList>
    </citation>
    <scope>NUCLEOTIDE SEQUENCE [LARGE SCALE GENOMIC DNA]</scope>
    <source>
        <strain evidence="4 5">DSM 11518</strain>
    </source>
</reference>
<sequence>MSLSYATQQEPSSEYRYHLLRAATERFQSGLAGLDEEQMQQVERQAQQTFDLESLVLSTSEARDTLIPEPRLDDAVTEIRDRYPDAAAFAAELDANGLDETALRGALHRELVFDAVMQRIGSRAEPVNETDERLFYELHHERFTAPERRGARHILITINEEYAENGREAARARIDQIAAALKKRPEDFGKLAQAHSECPTAMQQGQLGTIARGQLYPELDAVLFTLEPGQISGVVESEIGLHLLLCEMAEPVTTVTFEQARTKIHAILDTRRRRECQKSWIAALKQQAPPRTEVSTA</sequence>
<comment type="caution">
    <text evidence="4">The sequence shown here is derived from an EMBL/GenBank/DDBJ whole genome shotgun (WGS) entry which is preliminary data.</text>
</comment>
<evidence type="ECO:0000256" key="2">
    <source>
        <dbReference type="PROSITE-ProRule" id="PRU00278"/>
    </source>
</evidence>
<dbReference type="PANTHER" id="PTHR47637:SF1">
    <property type="entry name" value="CHAPERONE SURA"/>
    <property type="match status" value="1"/>
</dbReference>
<keyword evidence="2" id="KW-0697">Rotamase</keyword>
<dbReference type="GO" id="GO:0003755">
    <property type="term" value="F:peptidyl-prolyl cis-trans isomerase activity"/>
    <property type="evidence" value="ECO:0007669"/>
    <property type="project" value="UniProtKB-KW"/>
</dbReference>
<accession>A0A6M0JW16</accession>
<dbReference type="SUPFAM" id="SSF109998">
    <property type="entry name" value="Triger factor/SurA peptide-binding domain-like"/>
    <property type="match status" value="1"/>
</dbReference>
<evidence type="ECO:0000313" key="5">
    <source>
        <dbReference type="Proteomes" id="UP000483379"/>
    </source>
</evidence>